<proteinExistence type="predicted"/>
<gene>
    <name evidence="1" type="ORF">EVA_22200</name>
</gene>
<feature type="non-terminal residue" evidence="1">
    <location>
        <position position="1"/>
    </location>
</feature>
<dbReference type="AlphaFoldDB" id="J9FJ85"/>
<dbReference type="EMBL" id="AMCI01009326">
    <property type="protein sequence ID" value="EJW89697.1"/>
    <property type="molecule type" value="Genomic_DNA"/>
</dbReference>
<comment type="caution">
    <text evidence="1">The sequence shown here is derived from an EMBL/GenBank/DDBJ whole genome shotgun (WGS) entry which is preliminary data.</text>
</comment>
<protein>
    <submittedName>
        <fullName evidence="1">Uncharacterized protein</fullName>
    </submittedName>
</protein>
<reference evidence="1" key="1">
    <citation type="journal article" date="2012" name="PLoS ONE">
        <title>Gene sets for utilization of primary and secondary nutrition supplies in the distal gut of endangered iberian lynx.</title>
        <authorList>
            <person name="Alcaide M."/>
            <person name="Messina E."/>
            <person name="Richter M."/>
            <person name="Bargiela R."/>
            <person name="Peplies J."/>
            <person name="Huws S.A."/>
            <person name="Newbold C.J."/>
            <person name="Golyshin P.N."/>
            <person name="Simon M.A."/>
            <person name="Lopez G."/>
            <person name="Yakimov M.M."/>
            <person name="Ferrer M."/>
        </authorList>
    </citation>
    <scope>NUCLEOTIDE SEQUENCE</scope>
</reference>
<evidence type="ECO:0000313" key="1">
    <source>
        <dbReference type="EMBL" id="EJW89697.1"/>
    </source>
</evidence>
<accession>J9FJ85</accession>
<sequence length="26" mass="3072">SKQGYQVFELDKGFQAWKTALKKIEK</sequence>
<organism evidence="1">
    <name type="scientific">gut metagenome</name>
    <dbReference type="NCBI Taxonomy" id="749906"/>
    <lineage>
        <taxon>unclassified sequences</taxon>
        <taxon>metagenomes</taxon>
        <taxon>organismal metagenomes</taxon>
    </lineage>
</organism>
<name>J9FJ85_9ZZZZ</name>